<dbReference type="SUPFAM" id="SSF55331">
    <property type="entry name" value="Tautomerase/MIF"/>
    <property type="match status" value="1"/>
</dbReference>
<dbReference type="Proteomes" id="UP001320715">
    <property type="component" value="Unassembled WGS sequence"/>
</dbReference>
<evidence type="ECO:0000313" key="2">
    <source>
        <dbReference type="Proteomes" id="UP001320715"/>
    </source>
</evidence>
<evidence type="ECO:0000313" key="1">
    <source>
        <dbReference type="EMBL" id="MCO6409675.1"/>
    </source>
</evidence>
<reference evidence="1 2" key="1">
    <citation type="submission" date="2020-01" db="EMBL/GenBank/DDBJ databases">
        <title>Genomes of bacteria type strains.</title>
        <authorList>
            <person name="Chen J."/>
            <person name="Zhu S."/>
            <person name="Yang J."/>
        </authorList>
    </citation>
    <scope>NUCLEOTIDE SEQUENCE [LARGE SCALE GENOMIC DNA]</scope>
    <source>
        <strain evidence="1 2">DSM 16655</strain>
    </source>
</reference>
<dbReference type="InterPro" id="IPR037479">
    <property type="entry name" value="Tauto_MSAD"/>
</dbReference>
<dbReference type="EMBL" id="JAAAML010000003">
    <property type="protein sequence ID" value="MCO6409675.1"/>
    <property type="molecule type" value="Genomic_DNA"/>
</dbReference>
<dbReference type="RefSeq" id="WP_252916484.1">
    <property type="nucleotide sequence ID" value="NZ_JAAAML010000003.1"/>
</dbReference>
<comment type="caution">
    <text evidence="1">The sequence shown here is derived from an EMBL/GenBank/DDBJ whole genome shotgun (WGS) entry which is preliminary data.</text>
</comment>
<sequence>MPLVKFNVPQSLADDRVAGLRDAVHEALVATANVPGDDLFHVVHRLDPSSLVLNPSFPGLERSPEAVIVEITFRMGRTETQKQALYRDIARLAQARAAIRPEDVMVVLFENTSLDWSFGSGIAHYALAPVPV</sequence>
<dbReference type="PANTHER" id="PTHR38460">
    <property type="entry name" value="TAUTOMERASE YOLI-RELATED"/>
    <property type="match status" value="1"/>
</dbReference>
<gene>
    <name evidence="1" type="ORF">GTW23_15950</name>
</gene>
<protein>
    <submittedName>
        <fullName evidence="1">Tautomerase family protein</fullName>
    </submittedName>
</protein>
<proteinExistence type="predicted"/>
<accession>A0ABT1CU03</accession>
<dbReference type="InterPro" id="IPR014347">
    <property type="entry name" value="Tautomerase/MIF_sf"/>
</dbReference>
<name>A0ABT1CU03_9HYPH</name>
<keyword evidence="2" id="KW-1185">Reference proteome</keyword>
<dbReference type="PANTHER" id="PTHR38460:SF1">
    <property type="entry name" value="TAUTOMERASE YOLI-RELATED"/>
    <property type="match status" value="1"/>
</dbReference>
<dbReference type="Gene3D" id="3.30.429.10">
    <property type="entry name" value="Macrophage Migration Inhibitory Factor"/>
    <property type="match status" value="1"/>
</dbReference>
<organism evidence="1 2">
    <name type="scientific">Hoeflea alexandrii</name>
    <dbReference type="NCBI Taxonomy" id="288436"/>
    <lineage>
        <taxon>Bacteria</taxon>
        <taxon>Pseudomonadati</taxon>
        <taxon>Pseudomonadota</taxon>
        <taxon>Alphaproteobacteria</taxon>
        <taxon>Hyphomicrobiales</taxon>
        <taxon>Rhizobiaceae</taxon>
        <taxon>Hoeflea</taxon>
    </lineage>
</organism>
<dbReference type="Pfam" id="PF14552">
    <property type="entry name" value="Tautomerase_2"/>
    <property type="match status" value="1"/>
</dbReference>